<comment type="similarity">
    <text evidence="1">Belongs to the peptidase S33 family.</text>
</comment>
<dbReference type="InterPro" id="IPR013595">
    <property type="entry name" value="Pept_S33_TAP-like_C"/>
</dbReference>
<dbReference type="Proteomes" id="UP000287547">
    <property type="component" value="Unassembled WGS sequence"/>
</dbReference>
<dbReference type="PANTHER" id="PTHR43248">
    <property type="entry name" value="2-SUCCINYL-6-HYDROXY-2,4-CYCLOHEXADIENE-1-CARBOXYLATE SYNTHASE"/>
    <property type="match status" value="1"/>
</dbReference>
<keyword evidence="3 5" id="KW-0378">Hydrolase</keyword>
<evidence type="ECO:0000256" key="3">
    <source>
        <dbReference type="ARBA" id="ARBA00022801"/>
    </source>
</evidence>
<accession>A0A428ZUI0</accession>
<feature type="domain" description="Peptidase S33 tripeptidyl aminopeptidase-like C-terminal" evidence="4">
    <location>
        <begin position="380"/>
        <end position="475"/>
    </location>
</feature>
<gene>
    <name evidence="5" type="ORF">DMH04_01795</name>
</gene>
<dbReference type="Pfam" id="PF08386">
    <property type="entry name" value="Abhydrolase_4"/>
    <property type="match status" value="1"/>
</dbReference>
<name>A0A428ZUI0_KIBAR</name>
<evidence type="ECO:0000256" key="2">
    <source>
        <dbReference type="ARBA" id="ARBA00022729"/>
    </source>
</evidence>
<reference evidence="5 6" key="1">
    <citation type="submission" date="2018-05" db="EMBL/GenBank/DDBJ databases">
        <title>Evolution of GPA BGCs.</title>
        <authorList>
            <person name="Waglechner N."/>
            <person name="Wright G.D."/>
        </authorList>
    </citation>
    <scope>NUCLEOTIDE SEQUENCE [LARGE SCALE GENOMIC DNA]</scope>
    <source>
        <strain evidence="5 6">A82846</strain>
    </source>
</reference>
<dbReference type="EMBL" id="QHKI01000001">
    <property type="protein sequence ID" value="RSM91729.1"/>
    <property type="molecule type" value="Genomic_DNA"/>
</dbReference>
<keyword evidence="2" id="KW-0732">Signal</keyword>
<dbReference type="PANTHER" id="PTHR43248:SF29">
    <property type="entry name" value="TRIPEPTIDYL AMINOPEPTIDASE"/>
    <property type="match status" value="1"/>
</dbReference>
<dbReference type="GO" id="GO:0016787">
    <property type="term" value="F:hydrolase activity"/>
    <property type="evidence" value="ECO:0007669"/>
    <property type="project" value="UniProtKB-KW"/>
</dbReference>
<organism evidence="5 6">
    <name type="scientific">Kibdelosporangium aridum</name>
    <dbReference type="NCBI Taxonomy" id="2030"/>
    <lineage>
        <taxon>Bacteria</taxon>
        <taxon>Bacillati</taxon>
        <taxon>Actinomycetota</taxon>
        <taxon>Actinomycetes</taxon>
        <taxon>Pseudonocardiales</taxon>
        <taxon>Pseudonocardiaceae</taxon>
        <taxon>Kibdelosporangium</taxon>
    </lineage>
</organism>
<dbReference type="InterPro" id="IPR029058">
    <property type="entry name" value="AB_hydrolase_fold"/>
</dbReference>
<sequence>MGADNQGGRMPRYRLATAVSTVAIVGAFMVPATAQAAGLRWEKCPQNEDVWCADLQVPVDWATGRGSITLKLARRDATTDRKIGTIIYVPGGPGDSGRGQLLGKNWLSEAAAERFDIVSLDPRGTNESDAVKCDAGLIDDMPNLNPDTGGRLANVIEYSRAVEADCRKQPLDVMDHMSSRDVARDVEAIRAAIGEQRISLYSRSYGTLAAQMYAEMFPHRTRAVVLDSVFDHSLSGRQLLESSVRNVEDSFYAFADWCARTQSCVLHGKDVGAVFDDLYRKAERGELTEPSNPAKGITATELSWLTMRVWLYRPDWAGLADRLARLSGLLPPGAPVGFPSSKGFFPMAAFCADHRITFRSESEWRWQWARLKAMAPHLRTHMVWQIASICAGWPIPATNLQRRPDVRVPVLVLNSRHDPATSLEWAVNVSGQIPRSALLTYEGAGHGVYNRTACTEQVTDRYFVDLVLPAPGASCPSGTTAP</sequence>
<protein>
    <submittedName>
        <fullName evidence="5">Alpha/beta hydrolase</fullName>
    </submittedName>
</protein>
<evidence type="ECO:0000313" key="5">
    <source>
        <dbReference type="EMBL" id="RSM91729.1"/>
    </source>
</evidence>
<dbReference type="InterPro" id="IPR051601">
    <property type="entry name" value="Serine_prot/Carboxylest_S33"/>
</dbReference>
<evidence type="ECO:0000313" key="6">
    <source>
        <dbReference type="Proteomes" id="UP000287547"/>
    </source>
</evidence>
<comment type="caution">
    <text evidence="5">The sequence shown here is derived from an EMBL/GenBank/DDBJ whole genome shotgun (WGS) entry which is preliminary data.</text>
</comment>
<dbReference type="OrthoDB" id="5519806at2"/>
<proteinExistence type="inferred from homology"/>
<dbReference type="AlphaFoldDB" id="A0A428ZUI0"/>
<dbReference type="Gene3D" id="3.40.50.1820">
    <property type="entry name" value="alpha/beta hydrolase"/>
    <property type="match status" value="1"/>
</dbReference>
<evidence type="ECO:0000256" key="1">
    <source>
        <dbReference type="ARBA" id="ARBA00010088"/>
    </source>
</evidence>
<evidence type="ECO:0000259" key="4">
    <source>
        <dbReference type="Pfam" id="PF08386"/>
    </source>
</evidence>
<dbReference type="SUPFAM" id="SSF53474">
    <property type="entry name" value="alpha/beta-Hydrolases"/>
    <property type="match status" value="1"/>
</dbReference>